<protein>
    <submittedName>
        <fullName evidence="2">Uncharacterized protein</fullName>
    </submittedName>
</protein>
<sequence>MCTTRSSAFFLDVTDEGEGANDITLPQLLLAHPAGCRDVIHAVASGQRHEVIQWTYGMITRPHPYLRGDTLAFLRPRRASMPEIPACQRCSHESQLVVNFWHHRPLSTEKPSPLAPHSSLTLHQPTRNHHHHYHHLEAAPSTPHTPRATFVSGGSNTGAEVNKGCWPEGGDYWRN</sequence>
<reference evidence="2 3" key="1">
    <citation type="submission" date="2019-05" db="EMBL/GenBank/DDBJ databases">
        <title>Another draft genome of Portunus trituberculatus and its Hox gene families provides insights of decapod evolution.</title>
        <authorList>
            <person name="Jeong J.-H."/>
            <person name="Song I."/>
            <person name="Kim S."/>
            <person name="Choi T."/>
            <person name="Kim D."/>
            <person name="Ryu S."/>
            <person name="Kim W."/>
        </authorList>
    </citation>
    <scope>NUCLEOTIDE SEQUENCE [LARGE SCALE GENOMIC DNA]</scope>
    <source>
        <tissue evidence="2">Muscle</tissue>
    </source>
</reference>
<comment type="caution">
    <text evidence="2">The sequence shown here is derived from an EMBL/GenBank/DDBJ whole genome shotgun (WGS) entry which is preliminary data.</text>
</comment>
<evidence type="ECO:0000313" key="2">
    <source>
        <dbReference type="EMBL" id="MPC15769.1"/>
    </source>
</evidence>
<dbReference type="Proteomes" id="UP000324222">
    <property type="component" value="Unassembled WGS sequence"/>
</dbReference>
<evidence type="ECO:0000313" key="3">
    <source>
        <dbReference type="Proteomes" id="UP000324222"/>
    </source>
</evidence>
<gene>
    <name evidence="2" type="ORF">E2C01_008572</name>
</gene>
<feature type="region of interest" description="Disordered" evidence="1">
    <location>
        <begin position="107"/>
        <end position="175"/>
    </location>
</feature>
<keyword evidence="3" id="KW-1185">Reference proteome</keyword>
<proteinExistence type="predicted"/>
<evidence type="ECO:0000256" key="1">
    <source>
        <dbReference type="SAM" id="MobiDB-lite"/>
    </source>
</evidence>
<dbReference type="EMBL" id="VSRR010000454">
    <property type="protein sequence ID" value="MPC15769.1"/>
    <property type="molecule type" value="Genomic_DNA"/>
</dbReference>
<dbReference type="AlphaFoldDB" id="A0A5B7D2B8"/>
<name>A0A5B7D2B8_PORTR</name>
<accession>A0A5B7D2B8</accession>
<organism evidence="2 3">
    <name type="scientific">Portunus trituberculatus</name>
    <name type="common">Swimming crab</name>
    <name type="synonym">Neptunus trituberculatus</name>
    <dbReference type="NCBI Taxonomy" id="210409"/>
    <lineage>
        <taxon>Eukaryota</taxon>
        <taxon>Metazoa</taxon>
        <taxon>Ecdysozoa</taxon>
        <taxon>Arthropoda</taxon>
        <taxon>Crustacea</taxon>
        <taxon>Multicrustacea</taxon>
        <taxon>Malacostraca</taxon>
        <taxon>Eumalacostraca</taxon>
        <taxon>Eucarida</taxon>
        <taxon>Decapoda</taxon>
        <taxon>Pleocyemata</taxon>
        <taxon>Brachyura</taxon>
        <taxon>Eubrachyura</taxon>
        <taxon>Portunoidea</taxon>
        <taxon>Portunidae</taxon>
        <taxon>Portuninae</taxon>
        <taxon>Portunus</taxon>
    </lineage>
</organism>